<evidence type="ECO:0000313" key="13">
    <source>
        <dbReference type="Proteomes" id="UP000004622"/>
    </source>
</evidence>
<dbReference type="OrthoDB" id="9803322at2"/>
<evidence type="ECO:0000256" key="7">
    <source>
        <dbReference type="RuleBase" id="RU004326"/>
    </source>
</evidence>
<dbReference type="SUPFAM" id="SSF55957">
    <property type="entry name" value="Phosphoglucomutase, C-terminal domain"/>
    <property type="match status" value="1"/>
</dbReference>
<dbReference type="PANTHER" id="PTHR42946">
    <property type="entry name" value="PHOSPHOHEXOSE MUTASE"/>
    <property type="match status" value="1"/>
</dbReference>
<keyword evidence="3" id="KW-0597">Phosphoprotein</keyword>
<dbReference type="Gene3D" id="3.40.120.10">
    <property type="entry name" value="Alpha-D-Glucose-1,6-Bisphosphate, subunit A, domain 3"/>
    <property type="match status" value="3"/>
</dbReference>
<keyword evidence="6" id="KW-0413">Isomerase</keyword>
<dbReference type="RefSeq" id="WP_007010872.1">
    <property type="nucleotide sequence ID" value="NZ_AJXZ01000079.1"/>
</dbReference>
<dbReference type="Pfam" id="PF00408">
    <property type="entry name" value="PGM_PMM_IV"/>
    <property type="match status" value="1"/>
</dbReference>
<feature type="domain" description="Alpha-D-phosphohexomutase C-terminal" evidence="8">
    <location>
        <begin position="413"/>
        <end position="463"/>
    </location>
</feature>
<evidence type="ECO:0000256" key="5">
    <source>
        <dbReference type="ARBA" id="ARBA00022842"/>
    </source>
</evidence>
<comment type="caution">
    <text evidence="12">The sequence shown here is derived from an EMBL/GenBank/DDBJ whole genome shotgun (WGS) entry which is preliminary data.</text>
</comment>
<evidence type="ECO:0000256" key="1">
    <source>
        <dbReference type="ARBA" id="ARBA00001946"/>
    </source>
</evidence>
<organism evidence="12 13">
    <name type="scientific">Nitratireductor aquibiodomus RA22</name>
    <dbReference type="NCBI Taxonomy" id="1189611"/>
    <lineage>
        <taxon>Bacteria</taxon>
        <taxon>Pseudomonadati</taxon>
        <taxon>Pseudomonadota</taxon>
        <taxon>Alphaproteobacteria</taxon>
        <taxon>Hyphomicrobiales</taxon>
        <taxon>Phyllobacteriaceae</taxon>
        <taxon>Nitratireductor</taxon>
    </lineage>
</organism>
<feature type="domain" description="Alpha-D-phosphohexomutase alpha/beta/alpha" evidence="11">
    <location>
        <begin position="266"/>
        <end position="373"/>
    </location>
</feature>
<dbReference type="GO" id="GO:0004615">
    <property type="term" value="F:phosphomannomutase activity"/>
    <property type="evidence" value="ECO:0007669"/>
    <property type="project" value="TreeGrafter"/>
</dbReference>
<dbReference type="CDD" id="cd03088">
    <property type="entry name" value="ManB"/>
    <property type="match status" value="1"/>
</dbReference>
<keyword evidence="4 7" id="KW-0479">Metal-binding</keyword>
<dbReference type="InterPro" id="IPR005843">
    <property type="entry name" value="A-D-PHexomutase_C"/>
</dbReference>
<feature type="domain" description="Alpha-D-phosphohexomutase alpha/beta/alpha" evidence="10">
    <location>
        <begin position="172"/>
        <end position="256"/>
    </location>
</feature>
<dbReference type="PANTHER" id="PTHR42946:SF1">
    <property type="entry name" value="PHOSPHOGLUCOMUTASE (ALPHA-D-GLUCOSE-1,6-BISPHOSPHATE-DEPENDENT)"/>
    <property type="match status" value="1"/>
</dbReference>
<dbReference type="InterPro" id="IPR016055">
    <property type="entry name" value="A-D-PHexomutase_a/b/a-I/II/III"/>
</dbReference>
<evidence type="ECO:0000256" key="6">
    <source>
        <dbReference type="ARBA" id="ARBA00023235"/>
    </source>
</evidence>
<dbReference type="GO" id="GO:0005975">
    <property type="term" value="P:carbohydrate metabolic process"/>
    <property type="evidence" value="ECO:0007669"/>
    <property type="project" value="InterPro"/>
</dbReference>
<dbReference type="SUPFAM" id="SSF53738">
    <property type="entry name" value="Phosphoglucomutase, first 3 domains"/>
    <property type="match status" value="3"/>
</dbReference>
<accession>I5BQ05</accession>
<evidence type="ECO:0000313" key="12">
    <source>
        <dbReference type="EMBL" id="EIM71657.1"/>
    </source>
</evidence>
<dbReference type="Proteomes" id="UP000004622">
    <property type="component" value="Unassembled WGS sequence"/>
</dbReference>
<name>I5BQ05_9HYPH</name>
<dbReference type="Pfam" id="PF02880">
    <property type="entry name" value="PGM_PMM_III"/>
    <property type="match status" value="1"/>
</dbReference>
<keyword evidence="5 7" id="KW-0460">Magnesium</keyword>
<evidence type="ECO:0000256" key="3">
    <source>
        <dbReference type="ARBA" id="ARBA00022553"/>
    </source>
</evidence>
<evidence type="ECO:0000259" key="9">
    <source>
        <dbReference type="Pfam" id="PF02878"/>
    </source>
</evidence>
<comment type="similarity">
    <text evidence="2 7">Belongs to the phosphohexose mutase family.</text>
</comment>
<dbReference type="Pfam" id="PF02878">
    <property type="entry name" value="PGM_PMM_I"/>
    <property type="match status" value="1"/>
</dbReference>
<dbReference type="PATRIC" id="fig|1189611.3.peg.4713"/>
<dbReference type="InterPro" id="IPR016066">
    <property type="entry name" value="A-D-PHexomutase_CS"/>
</dbReference>
<evidence type="ECO:0000256" key="4">
    <source>
        <dbReference type="ARBA" id="ARBA00022723"/>
    </source>
</evidence>
<dbReference type="InterPro" id="IPR050060">
    <property type="entry name" value="Phosphoglucosamine_mutase"/>
</dbReference>
<dbReference type="InterPro" id="IPR036900">
    <property type="entry name" value="A-D-PHexomutase_C_sf"/>
</dbReference>
<comment type="cofactor">
    <cofactor evidence="1">
        <name>Mg(2+)</name>
        <dbReference type="ChEBI" id="CHEBI:18420"/>
    </cofactor>
</comment>
<proteinExistence type="inferred from homology"/>
<dbReference type="PROSITE" id="PS00710">
    <property type="entry name" value="PGM_PMM"/>
    <property type="match status" value="1"/>
</dbReference>
<dbReference type="GO" id="GO:0000287">
    <property type="term" value="F:magnesium ion binding"/>
    <property type="evidence" value="ECO:0007669"/>
    <property type="project" value="InterPro"/>
</dbReference>
<evidence type="ECO:0000259" key="11">
    <source>
        <dbReference type="Pfam" id="PF02880"/>
    </source>
</evidence>
<dbReference type="AlphaFoldDB" id="I5BQ05"/>
<gene>
    <name evidence="12" type="ORF">A33O_23534</name>
</gene>
<evidence type="ECO:0000259" key="10">
    <source>
        <dbReference type="Pfam" id="PF02879"/>
    </source>
</evidence>
<feature type="domain" description="Alpha-D-phosphohexomutase alpha/beta/alpha" evidence="9">
    <location>
        <begin position="6"/>
        <end position="133"/>
    </location>
</feature>
<dbReference type="EMBL" id="AJXZ01000079">
    <property type="protein sequence ID" value="EIM71657.1"/>
    <property type="molecule type" value="Genomic_DNA"/>
</dbReference>
<evidence type="ECO:0000256" key="2">
    <source>
        <dbReference type="ARBA" id="ARBA00010231"/>
    </source>
</evidence>
<protein>
    <submittedName>
        <fullName evidence="12">Phosphomannomutase</fullName>
    </submittedName>
</protein>
<dbReference type="Gene3D" id="3.30.310.50">
    <property type="entry name" value="Alpha-D-phosphohexomutase, C-terminal domain"/>
    <property type="match status" value="1"/>
</dbReference>
<sequence length="481" mass="51701">MASSSLKFGTSGLRGLAEQLNGLPAYAWSRAFLEVLETNEEIKTGDPIFIGRDLRPSSPDIAALCYAAIADSGLKPIDCGIIPTPALAAFGILHSAPAIMVTGSHIPDDRNGLKFYRADGEINKRDEAAIIASHADLYHRLSTPKTITLSAPDLTASIAFKERYLNFLPPKALAGLCIGVYQHSSVARDIILEVLAALGAKAVGLGRSDSFIPVDTEALREEDITLLKQWSTEHGFDAIVSTDGDADRPLIADEHGRFVRGDLVGAITASWLGADTIVVPVTANSALETCGQFPNVLRTKVGSPYVIGGMKDIHREGARAVIGFEANGGVLLGTGFEQDGRHLSALPTRDSLLPILACLCEITSKNKPLSNIAMGFDFRIALADRLQNVPSERSGPFIERLLRDDRTLRAAFTEIGEVSDVDSIDGVRIHLGTGGVVHYRASGNAPELRCYVEAETETHARDLLTWSMNLAKHETGKTERV</sequence>
<reference evidence="12 13" key="1">
    <citation type="journal article" date="2012" name="J. Bacteriol.">
        <title>Genome Sequence of Nitratireductor aquibiodomus Strain RA22.</title>
        <authorList>
            <person name="Singh A."/>
            <person name="Jangir P.K."/>
            <person name="Kumari C."/>
            <person name="Sharma R."/>
        </authorList>
    </citation>
    <scope>NUCLEOTIDE SEQUENCE [LARGE SCALE GENOMIC DNA]</scope>
    <source>
        <strain evidence="12 13">RA22</strain>
    </source>
</reference>
<dbReference type="InterPro" id="IPR005844">
    <property type="entry name" value="A-D-PHexomutase_a/b/a-I"/>
</dbReference>
<evidence type="ECO:0000259" key="8">
    <source>
        <dbReference type="Pfam" id="PF00408"/>
    </source>
</evidence>
<dbReference type="Pfam" id="PF02879">
    <property type="entry name" value="PGM_PMM_II"/>
    <property type="match status" value="1"/>
</dbReference>
<dbReference type="InterPro" id="IPR005846">
    <property type="entry name" value="A-D-PHexomutase_a/b/a-III"/>
</dbReference>
<dbReference type="InterPro" id="IPR005845">
    <property type="entry name" value="A-D-PHexomutase_a/b/a-II"/>
</dbReference>